<dbReference type="Proteomes" id="UP000244926">
    <property type="component" value="Chromosome I"/>
</dbReference>
<keyword evidence="6 11" id="KW-0547">Nucleotide-binding</keyword>
<evidence type="ECO:0000256" key="1">
    <source>
        <dbReference type="ARBA" id="ARBA00004496"/>
    </source>
</evidence>
<dbReference type="Gene3D" id="3.30.930.10">
    <property type="entry name" value="Bira Bifunctional Protein, Domain 2"/>
    <property type="match status" value="1"/>
</dbReference>
<dbReference type="OrthoDB" id="9800814at2"/>
<feature type="binding site" evidence="12">
    <location>
        <position position="133"/>
    </location>
    <ligand>
        <name>L-histidine</name>
        <dbReference type="ChEBI" id="CHEBI:57595"/>
    </ligand>
</feature>
<dbReference type="PIRSF" id="PIRSF001549">
    <property type="entry name" value="His-tRNA_synth"/>
    <property type="match status" value="1"/>
</dbReference>
<dbReference type="Pfam" id="PF03129">
    <property type="entry name" value="HGTP_anticodon"/>
    <property type="match status" value="1"/>
</dbReference>
<dbReference type="GO" id="GO:0005524">
    <property type="term" value="F:ATP binding"/>
    <property type="evidence" value="ECO:0007669"/>
    <property type="project" value="UniProtKB-UniRule"/>
</dbReference>
<evidence type="ECO:0000313" key="15">
    <source>
        <dbReference type="Proteomes" id="UP000244926"/>
    </source>
</evidence>
<dbReference type="CDD" id="cd00773">
    <property type="entry name" value="HisRS-like_core"/>
    <property type="match status" value="1"/>
</dbReference>
<dbReference type="GO" id="GO:0004821">
    <property type="term" value="F:histidine-tRNA ligase activity"/>
    <property type="evidence" value="ECO:0007669"/>
    <property type="project" value="UniProtKB-UniRule"/>
</dbReference>
<dbReference type="NCBIfam" id="TIGR00442">
    <property type="entry name" value="hisS"/>
    <property type="match status" value="1"/>
</dbReference>
<dbReference type="Gene3D" id="3.40.50.800">
    <property type="entry name" value="Anticodon-binding domain"/>
    <property type="match status" value="1"/>
</dbReference>
<dbReference type="GO" id="GO:0005737">
    <property type="term" value="C:cytoplasm"/>
    <property type="evidence" value="ECO:0007669"/>
    <property type="project" value="UniProtKB-SubCell"/>
</dbReference>
<evidence type="ECO:0000256" key="2">
    <source>
        <dbReference type="ARBA" id="ARBA00008226"/>
    </source>
</evidence>
<feature type="binding site" evidence="12">
    <location>
        <position position="119"/>
    </location>
    <ligand>
        <name>L-histidine</name>
        <dbReference type="ChEBI" id="CHEBI:57595"/>
    </ligand>
</feature>
<dbReference type="EMBL" id="LT993738">
    <property type="protein sequence ID" value="SPN73782.1"/>
    <property type="molecule type" value="Genomic_DNA"/>
</dbReference>
<evidence type="ECO:0000259" key="13">
    <source>
        <dbReference type="PROSITE" id="PS50862"/>
    </source>
</evidence>
<dbReference type="HAMAP" id="MF_00127">
    <property type="entry name" value="His_tRNA_synth"/>
    <property type="match status" value="1"/>
</dbReference>
<dbReference type="InterPro" id="IPR041715">
    <property type="entry name" value="HisRS-like_core"/>
</dbReference>
<dbReference type="InterPro" id="IPR015807">
    <property type="entry name" value="His-tRNA-ligase"/>
</dbReference>
<evidence type="ECO:0000313" key="14">
    <source>
        <dbReference type="EMBL" id="SPN73782.1"/>
    </source>
</evidence>
<organism evidence="14 15">
    <name type="scientific">Chlamydia serpentis</name>
    <dbReference type="NCBI Taxonomy" id="1967782"/>
    <lineage>
        <taxon>Bacteria</taxon>
        <taxon>Pseudomonadati</taxon>
        <taxon>Chlamydiota</taxon>
        <taxon>Chlamydiia</taxon>
        <taxon>Chlamydiales</taxon>
        <taxon>Chlamydiaceae</taxon>
        <taxon>Chlamydia/Chlamydophila group</taxon>
        <taxon>Chlamydia</taxon>
    </lineage>
</organism>
<dbReference type="EC" id="6.1.1.21" evidence="11"/>
<reference evidence="15" key="1">
    <citation type="submission" date="2017-11" db="EMBL/GenBank/DDBJ databases">
        <authorList>
            <person name="Seth-Smith MB H."/>
        </authorList>
    </citation>
    <scope>NUCLEOTIDE SEQUENCE [LARGE SCALE GENOMIC DNA]</scope>
</reference>
<evidence type="ECO:0000256" key="8">
    <source>
        <dbReference type="ARBA" id="ARBA00022917"/>
    </source>
</evidence>
<feature type="binding site" evidence="12">
    <location>
        <begin position="268"/>
        <end position="269"/>
    </location>
    <ligand>
        <name>L-histidine</name>
        <dbReference type="ChEBI" id="CHEBI:57595"/>
    </ligand>
</feature>
<dbReference type="FunFam" id="3.30.930.10:FF:000166">
    <property type="entry name" value="Histidine--tRNA ligase"/>
    <property type="match status" value="1"/>
</dbReference>
<dbReference type="Pfam" id="PF13393">
    <property type="entry name" value="tRNA-synt_His"/>
    <property type="match status" value="1"/>
</dbReference>
<feature type="binding site" evidence="12">
    <location>
        <position position="264"/>
    </location>
    <ligand>
        <name>L-histidine</name>
        <dbReference type="ChEBI" id="CHEBI:57595"/>
    </ligand>
</feature>
<dbReference type="KEGG" id="csee:C10C_0628"/>
<dbReference type="InterPro" id="IPR036621">
    <property type="entry name" value="Anticodon-bd_dom_sf"/>
</dbReference>
<keyword evidence="8 11" id="KW-0648">Protein biosynthesis</keyword>
<keyword evidence="5 11" id="KW-0436">Ligase</keyword>
<dbReference type="InterPro" id="IPR004516">
    <property type="entry name" value="HisRS/HisZ"/>
</dbReference>
<comment type="subcellular location">
    <subcellularLocation>
        <location evidence="1 11">Cytoplasm</location>
    </subcellularLocation>
</comment>
<evidence type="ECO:0000256" key="10">
    <source>
        <dbReference type="ARBA" id="ARBA00047639"/>
    </source>
</evidence>
<evidence type="ECO:0000256" key="4">
    <source>
        <dbReference type="ARBA" id="ARBA00022490"/>
    </source>
</evidence>
<name>A0A2R8FBS9_9CHLA</name>
<evidence type="ECO:0000256" key="12">
    <source>
        <dbReference type="PIRSR" id="PIRSR001549-1"/>
    </source>
</evidence>
<sequence length="430" mass="49847">MTGTLPKGVFDIFPYLSDAKQLWRHTSFWHSVEKVIHQVCMLYGFSEIRTPVFEKSEVFLHVGEESDVVKKEVYSFLDRKGRSMTLRPEGTAAVVRSFLEHGSSHRSDNKFYYVLPMFRYERQQAGRYRQHHQFGVEAIGVRHPLRDAEILALFWDFYNRVGLQYMQIQLNFLGGSETRFRYDKVLRAYLKESINELSALSQERFLTNVLRILDSKEPEDQEIIRKAPPILDYVSDEDLRYFNEILDALRILEIPYVINPRLVRGLDYYSDLVFEANTTFEGHAYALGGGGRYDGLISAFGGHALPACGFGIGLERVIQTLLAQKRIEARFPHKLRLIPMQPDADQFCLEWSHHLRQLGIPTEIDWSHKKIKVALKIASAEQVSFVCLVGEQELISQQLVVKNMFLRQEFSGSKEEIEQRLLYEIQNASL</sequence>
<evidence type="ECO:0000256" key="11">
    <source>
        <dbReference type="HAMAP-Rule" id="MF_00127"/>
    </source>
</evidence>
<feature type="domain" description="Aminoacyl-transfer RNA synthetases class-II family profile" evidence="13">
    <location>
        <begin position="32"/>
        <end position="339"/>
    </location>
</feature>
<dbReference type="PROSITE" id="PS50862">
    <property type="entry name" value="AA_TRNA_LIGASE_II"/>
    <property type="match status" value="1"/>
</dbReference>
<evidence type="ECO:0000256" key="7">
    <source>
        <dbReference type="ARBA" id="ARBA00022840"/>
    </source>
</evidence>
<protein>
    <recommendedName>
        <fullName evidence="11">Histidine--tRNA ligase</fullName>
        <ecNumber evidence="11">6.1.1.21</ecNumber>
    </recommendedName>
    <alternativeName>
        <fullName evidence="11">Histidyl-tRNA synthetase</fullName>
        <shortName evidence="11">HisRS</shortName>
    </alternativeName>
</protein>
<dbReference type="InterPro" id="IPR006195">
    <property type="entry name" value="aa-tRNA-synth_II"/>
</dbReference>
<keyword evidence="7 11" id="KW-0067">ATP-binding</keyword>
<evidence type="ECO:0000256" key="5">
    <source>
        <dbReference type="ARBA" id="ARBA00022598"/>
    </source>
</evidence>
<comment type="similarity">
    <text evidence="2 11">Belongs to the class-II aminoacyl-tRNA synthetase family.</text>
</comment>
<dbReference type="RefSeq" id="WP_108896728.1">
    <property type="nucleotide sequence ID" value="NZ_LT993738.1"/>
</dbReference>
<dbReference type="PANTHER" id="PTHR43707:SF1">
    <property type="entry name" value="HISTIDINE--TRNA LIGASE, MITOCHONDRIAL-RELATED"/>
    <property type="match status" value="1"/>
</dbReference>
<dbReference type="InterPro" id="IPR004154">
    <property type="entry name" value="Anticodon-bd"/>
</dbReference>
<gene>
    <name evidence="11 14" type="primary">hisS</name>
    <name evidence="14" type="ORF">C10C_0628</name>
</gene>
<evidence type="ECO:0000256" key="9">
    <source>
        <dbReference type="ARBA" id="ARBA00023146"/>
    </source>
</evidence>
<feature type="binding site" evidence="12">
    <location>
        <begin position="89"/>
        <end position="91"/>
    </location>
    <ligand>
        <name>L-histidine</name>
        <dbReference type="ChEBI" id="CHEBI:57595"/>
    </ligand>
</feature>
<evidence type="ECO:0000256" key="6">
    <source>
        <dbReference type="ARBA" id="ARBA00022741"/>
    </source>
</evidence>
<keyword evidence="9 11" id="KW-0030">Aminoacyl-tRNA synthetase</keyword>
<keyword evidence="4 11" id="KW-0963">Cytoplasm</keyword>
<keyword evidence="15" id="KW-1185">Reference proteome</keyword>
<dbReference type="SUPFAM" id="SSF52954">
    <property type="entry name" value="Class II aaRS ABD-related"/>
    <property type="match status" value="1"/>
</dbReference>
<dbReference type="AlphaFoldDB" id="A0A2R8FBS9"/>
<dbReference type="SUPFAM" id="SSF55681">
    <property type="entry name" value="Class II aaRS and biotin synthetases"/>
    <property type="match status" value="1"/>
</dbReference>
<dbReference type="PANTHER" id="PTHR43707">
    <property type="entry name" value="HISTIDYL-TRNA SYNTHETASE"/>
    <property type="match status" value="1"/>
</dbReference>
<proteinExistence type="inferred from homology"/>
<dbReference type="GO" id="GO:0006427">
    <property type="term" value="P:histidyl-tRNA aminoacylation"/>
    <property type="evidence" value="ECO:0007669"/>
    <property type="project" value="UniProtKB-UniRule"/>
</dbReference>
<dbReference type="InterPro" id="IPR045864">
    <property type="entry name" value="aa-tRNA-synth_II/BPL/LPL"/>
</dbReference>
<feature type="binding site" evidence="12">
    <location>
        <position position="137"/>
    </location>
    <ligand>
        <name>L-histidine</name>
        <dbReference type="ChEBI" id="CHEBI:57595"/>
    </ligand>
</feature>
<accession>A0A2R8FBS9</accession>
<comment type="subunit">
    <text evidence="3 11">Homodimer.</text>
</comment>
<evidence type="ECO:0000256" key="3">
    <source>
        <dbReference type="ARBA" id="ARBA00011738"/>
    </source>
</evidence>
<comment type="catalytic activity">
    <reaction evidence="10 11">
        <text>tRNA(His) + L-histidine + ATP = L-histidyl-tRNA(His) + AMP + diphosphate + H(+)</text>
        <dbReference type="Rhea" id="RHEA:17313"/>
        <dbReference type="Rhea" id="RHEA-COMP:9665"/>
        <dbReference type="Rhea" id="RHEA-COMP:9689"/>
        <dbReference type="ChEBI" id="CHEBI:15378"/>
        <dbReference type="ChEBI" id="CHEBI:30616"/>
        <dbReference type="ChEBI" id="CHEBI:33019"/>
        <dbReference type="ChEBI" id="CHEBI:57595"/>
        <dbReference type="ChEBI" id="CHEBI:78442"/>
        <dbReference type="ChEBI" id="CHEBI:78527"/>
        <dbReference type="ChEBI" id="CHEBI:456215"/>
        <dbReference type="EC" id="6.1.1.21"/>
    </reaction>
</comment>